<accession>A0ABP6RQ23</accession>
<dbReference type="InterPro" id="IPR000639">
    <property type="entry name" value="Epox_hydrolase-like"/>
</dbReference>
<organism evidence="2 3">
    <name type="scientific">Saccharopolyspora gregorii</name>
    <dbReference type="NCBI Taxonomy" id="33914"/>
    <lineage>
        <taxon>Bacteria</taxon>
        <taxon>Bacillati</taxon>
        <taxon>Actinomycetota</taxon>
        <taxon>Actinomycetes</taxon>
        <taxon>Pseudonocardiales</taxon>
        <taxon>Pseudonocardiaceae</taxon>
        <taxon>Saccharopolyspora</taxon>
    </lineage>
</organism>
<reference evidence="3" key="1">
    <citation type="journal article" date="2019" name="Int. J. Syst. Evol. Microbiol.">
        <title>The Global Catalogue of Microorganisms (GCM) 10K type strain sequencing project: providing services to taxonomists for standard genome sequencing and annotation.</title>
        <authorList>
            <consortium name="The Broad Institute Genomics Platform"/>
            <consortium name="The Broad Institute Genome Sequencing Center for Infectious Disease"/>
            <person name="Wu L."/>
            <person name="Ma J."/>
        </authorList>
    </citation>
    <scope>NUCLEOTIDE SEQUENCE [LARGE SCALE GENOMIC DNA]</scope>
    <source>
        <strain evidence="3">JCM 9687</strain>
    </source>
</reference>
<sequence>MHHRTATIDGHQVFYREAGSREHPTVLLLHGYPTSSHMFRGLIPALADRYHVLAPDHLGFGRSDAPPADEFDYGFDALTTITEQLLDRLDVRECAILVQDYGAPVGWRLALRRPERITAIISQNGNAYEAGFVPEFWAPIWDYAADPAPENEQAVRGALGIEAIRWQYLHGVPDPSLVSPDTWHHDHALLSRPGNDAVQLRLFRDYPSNVALYPRVHEYFRDSRVPLLAVWGGNDEIFGPDGARAFAEDLPDAEIHLLDAGHFALESHLDTATDLIRDFLARTLLAAA</sequence>
<dbReference type="PRINTS" id="PR00412">
    <property type="entry name" value="EPOXHYDRLASE"/>
</dbReference>
<evidence type="ECO:0000313" key="2">
    <source>
        <dbReference type="EMBL" id="GAA3357566.1"/>
    </source>
</evidence>
<comment type="caution">
    <text evidence="2">The sequence shown here is derived from an EMBL/GenBank/DDBJ whole genome shotgun (WGS) entry which is preliminary data.</text>
</comment>
<dbReference type="EMBL" id="BAAAYK010000038">
    <property type="protein sequence ID" value="GAA3357566.1"/>
    <property type="molecule type" value="Genomic_DNA"/>
</dbReference>
<evidence type="ECO:0000259" key="1">
    <source>
        <dbReference type="Pfam" id="PF00561"/>
    </source>
</evidence>
<keyword evidence="2" id="KW-0378">Hydrolase</keyword>
<dbReference type="Proteomes" id="UP001500483">
    <property type="component" value="Unassembled WGS sequence"/>
</dbReference>
<dbReference type="InterPro" id="IPR029058">
    <property type="entry name" value="AB_hydrolase_fold"/>
</dbReference>
<dbReference type="SUPFAM" id="SSF53474">
    <property type="entry name" value="alpha/beta-Hydrolases"/>
    <property type="match status" value="1"/>
</dbReference>
<gene>
    <name evidence="2" type="ORF">GCM10020366_26140</name>
</gene>
<name>A0ABP6RQ23_9PSEU</name>
<feature type="domain" description="AB hydrolase-1" evidence="1">
    <location>
        <begin position="24"/>
        <end position="268"/>
    </location>
</feature>
<protein>
    <submittedName>
        <fullName evidence="2">Alpha/beta hydrolase</fullName>
    </submittedName>
</protein>
<dbReference type="Pfam" id="PF00561">
    <property type="entry name" value="Abhydrolase_1"/>
    <property type="match status" value="1"/>
</dbReference>
<evidence type="ECO:0000313" key="3">
    <source>
        <dbReference type="Proteomes" id="UP001500483"/>
    </source>
</evidence>
<dbReference type="PANTHER" id="PTHR42977">
    <property type="entry name" value="HYDROLASE-RELATED"/>
    <property type="match status" value="1"/>
</dbReference>
<dbReference type="GO" id="GO:0016787">
    <property type="term" value="F:hydrolase activity"/>
    <property type="evidence" value="ECO:0007669"/>
    <property type="project" value="UniProtKB-KW"/>
</dbReference>
<keyword evidence="3" id="KW-1185">Reference proteome</keyword>
<proteinExistence type="predicted"/>
<dbReference type="Gene3D" id="3.40.50.1820">
    <property type="entry name" value="alpha/beta hydrolase"/>
    <property type="match status" value="1"/>
</dbReference>
<dbReference type="InterPro" id="IPR000073">
    <property type="entry name" value="AB_hydrolase_1"/>
</dbReference>
<dbReference type="InterPro" id="IPR051340">
    <property type="entry name" value="Haloalkane_dehalogenase"/>
</dbReference>
<dbReference type="PANTHER" id="PTHR42977:SF1">
    <property type="entry name" value="BLR6576 PROTEIN"/>
    <property type="match status" value="1"/>
</dbReference>